<name>A0AA39LHE2_9BILA</name>
<reference evidence="2" key="1">
    <citation type="submission" date="2023-06" db="EMBL/GenBank/DDBJ databases">
        <title>Genomic analysis of the entomopathogenic nematode Steinernema hermaphroditum.</title>
        <authorList>
            <person name="Schwarz E.M."/>
            <person name="Heppert J.K."/>
            <person name="Baniya A."/>
            <person name="Schwartz H.T."/>
            <person name="Tan C.-H."/>
            <person name="Antoshechkin I."/>
            <person name="Sternberg P.W."/>
            <person name="Goodrich-Blair H."/>
            <person name="Dillman A.R."/>
        </authorList>
    </citation>
    <scope>NUCLEOTIDE SEQUENCE</scope>
    <source>
        <strain evidence="2">PS9179</strain>
        <tissue evidence="2">Whole animal</tissue>
    </source>
</reference>
<evidence type="ECO:0000313" key="3">
    <source>
        <dbReference type="Proteomes" id="UP001175271"/>
    </source>
</evidence>
<evidence type="ECO:0000256" key="1">
    <source>
        <dbReference type="SAM" id="MobiDB-lite"/>
    </source>
</evidence>
<dbReference type="AlphaFoldDB" id="A0AA39LHE2"/>
<dbReference type="EMBL" id="JAUCMV010000005">
    <property type="protein sequence ID" value="KAK0397174.1"/>
    <property type="molecule type" value="Genomic_DNA"/>
</dbReference>
<keyword evidence="3" id="KW-1185">Reference proteome</keyword>
<comment type="caution">
    <text evidence="2">The sequence shown here is derived from an EMBL/GenBank/DDBJ whole genome shotgun (WGS) entry which is preliminary data.</text>
</comment>
<accession>A0AA39LHE2</accession>
<evidence type="ECO:0008006" key="4">
    <source>
        <dbReference type="Google" id="ProtNLM"/>
    </source>
</evidence>
<dbReference type="Proteomes" id="UP001175271">
    <property type="component" value="Unassembled WGS sequence"/>
</dbReference>
<feature type="region of interest" description="Disordered" evidence="1">
    <location>
        <begin position="429"/>
        <end position="452"/>
    </location>
</feature>
<feature type="region of interest" description="Disordered" evidence="1">
    <location>
        <begin position="473"/>
        <end position="495"/>
    </location>
</feature>
<gene>
    <name evidence="2" type="ORF">QR680_002018</name>
</gene>
<organism evidence="2 3">
    <name type="scientific">Steinernema hermaphroditum</name>
    <dbReference type="NCBI Taxonomy" id="289476"/>
    <lineage>
        <taxon>Eukaryota</taxon>
        <taxon>Metazoa</taxon>
        <taxon>Ecdysozoa</taxon>
        <taxon>Nematoda</taxon>
        <taxon>Chromadorea</taxon>
        <taxon>Rhabditida</taxon>
        <taxon>Tylenchina</taxon>
        <taxon>Panagrolaimomorpha</taxon>
        <taxon>Strongyloidoidea</taxon>
        <taxon>Steinernematidae</taxon>
        <taxon>Steinernema</taxon>
    </lineage>
</organism>
<sequence>MKFIYDNERLCGDPFADPKWLPAHTDCAIQCDLYSQLCMSYVDSSYRSQQCTSLPIACRNAIKSYFGMLNYGQPDRSSGPFAPSFHRNSEMSNLIGSGDTEIEDFGKYPTILNMKMSPLARANWRPEFSTRRPIAVSLFRDQKSIFEHIQPPASKPEPPRVISSKDDEYISYDDTSINYAELRTTTAYPLYTTSTSFGDDPYSEQQNVFGSSAPWSSYGTTRKIPLGRGSLPVDRSRGRATAMRFYTEEYGADEANSNEIDPVIPPSPIRDVAPPAPPQPPAAMPPDYEQALLVEAETNSILSRALSLSSNSKHDIPRIAANNLNVLKQESHDVLYHKYDQYEKARDYSRKCCEWAVNGFCDRSWQRIRHLCAKSCGTIICSTTDKIRSCNRAIDVEALDCFDSNRSKAHASPNTALQKDELLNRIPTSAERLLEPANPSEQRRRSPERPSLVMKIHRVEDLPLSPLRFLPPNFSSNHQQKTDIRKHPIKAPSPKMSPFVVEEEMTKWNYFKHG</sequence>
<proteinExistence type="predicted"/>
<protein>
    <recommendedName>
        <fullName evidence="4">ShKT domain-containing protein</fullName>
    </recommendedName>
</protein>
<evidence type="ECO:0000313" key="2">
    <source>
        <dbReference type="EMBL" id="KAK0397174.1"/>
    </source>
</evidence>